<name>A0A4P7P075_9GAMM</name>
<protein>
    <submittedName>
        <fullName evidence="2">Exo-alpha-sialidase</fullName>
    </submittedName>
</protein>
<reference evidence="2 3" key="1">
    <citation type="submission" date="2018-08" db="EMBL/GenBank/DDBJ databases">
        <title>Horizontal acquisition of hydrogen conversion ability and other habitat adaptations in Hydrogenovibrio crunogenus strains.</title>
        <authorList>
            <person name="Gonnella G."/>
            <person name="Adam N."/>
            <person name="Perner M."/>
        </authorList>
    </citation>
    <scope>NUCLEOTIDE SEQUENCE [LARGE SCALE GENOMIC DNA]</scope>
    <source>
        <strain evidence="2 3">SP-41</strain>
    </source>
</reference>
<evidence type="ECO:0000313" key="3">
    <source>
        <dbReference type="Proteomes" id="UP000296201"/>
    </source>
</evidence>
<dbReference type="EMBL" id="CP032096">
    <property type="protein sequence ID" value="QBZ83356.1"/>
    <property type="molecule type" value="Genomic_DNA"/>
</dbReference>
<dbReference type="InterPro" id="IPR011040">
    <property type="entry name" value="Sialidase"/>
</dbReference>
<dbReference type="Pfam" id="PF13088">
    <property type="entry name" value="BNR_2"/>
    <property type="match status" value="1"/>
</dbReference>
<feature type="domain" description="Sialidase" evidence="1">
    <location>
        <begin position="113"/>
        <end position="335"/>
    </location>
</feature>
<evidence type="ECO:0000313" key="2">
    <source>
        <dbReference type="EMBL" id="QBZ83356.1"/>
    </source>
</evidence>
<dbReference type="RefSeq" id="WP_135795987.1">
    <property type="nucleotide sequence ID" value="NZ_CP032096.1"/>
</dbReference>
<dbReference type="Proteomes" id="UP000296201">
    <property type="component" value="Chromosome"/>
</dbReference>
<dbReference type="PANTHER" id="PTHR43752">
    <property type="entry name" value="BNR/ASP-BOX REPEAT FAMILY PROTEIN"/>
    <property type="match status" value="1"/>
</dbReference>
<dbReference type="AlphaFoldDB" id="A0A4P7P075"/>
<dbReference type="InterPro" id="IPR036278">
    <property type="entry name" value="Sialidase_sf"/>
</dbReference>
<sequence>MKACPDIQLDFKMAPKTEAPVYLHEKVSVLDINPIGPYVRNKQSHIVCIESHQALISEDEGQTWQAYDLFSSKDFLIHDTRSLCVSDSGVIVVGFLNMAQAHFKWHKKANKPTQNTRLDLWSVRSLDGGKTWEAPVRVQKGYCGSTTTMISLSSGKLLMAAQNLDYEAGRHYSLTYLSEDEGQTWQASNKIDIGGQGHHGGCYEGTLLELKDGRVWYLIRTNLDWFWNGYSDNEGLTWAHLEPGMTASSSPGMLCRLQSGRLLLAYNQLTKEGETTAPRVAGLFSDVPASWQREELSIRLSDDDGKSWTDPVVIASCKGAWLSYCSLFEVKTGEIWLTTMQSQLKLKLKESDFI</sequence>
<proteinExistence type="predicted"/>
<gene>
    <name evidence="2" type="ORF">GHNINEIG_01408</name>
</gene>
<evidence type="ECO:0000259" key="1">
    <source>
        <dbReference type="Pfam" id="PF13088"/>
    </source>
</evidence>
<dbReference type="PANTHER" id="PTHR43752:SF2">
    <property type="entry name" value="BNR_ASP-BOX REPEAT FAMILY PROTEIN"/>
    <property type="match status" value="1"/>
</dbReference>
<dbReference type="SUPFAM" id="SSF50939">
    <property type="entry name" value="Sialidases"/>
    <property type="match status" value="1"/>
</dbReference>
<dbReference type="OrthoDB" id="41724at2"/>
<keyword evidence="3" id="KW-1185">Reference proteome</keyword>
<organism evidence="2 3">
    <name type="scientific">Hydrogenovibrio crunogenus</name>
    <dbReference type="NCBI Taxonomy" id="39765"/>
    <lineage>
        <taxon>Bacteria</taxon>
        <taxon>Pseudomonadati</taxon>
        <taxon>Pseudomonadota</taxon>
        <taxon>Gammaproteobacteria</taxon>
        <taxon>Thiotrichales</taxon>
        <taxon>Piscirickettsiaceae</taxon>
        <taxon>Hydrogenovibrio</taxon>
    </lineage>
</organism>
<dbReference type="Gene3D" id="2.120.10.10">
    <property type="match status" value="1"/>
</dbReference>
<accession>A0A4P7P075</accession>
<dbReference type="CDD" id="cd15482">
    <property type="entry name" value="Sialidase_non-viral"/>
    <property type="match status" value="1"/>
</dbReference>